<dbReference type="Pfam" id="PF12802">
    <property type="entry name" value="MarR_2"/>
    <property type="match status" value="1"/>
</dbReference>
<dbReference type="InterPro" id="IPR036390">
    <property type="entry name" value="WH_DNA-bd_sf"/>
</dbReference>
<proteinExistence type="predicted"/>
<evidence type="ECO:0000259" key="1">
    <source>
        <dbReference type="Pfam" id="PF12802"/>
    </source>
</evidence>
<accession>A0ABT5SYF6</accession>
<organism evidence="2 3">
    <name type="scientific">Actinomycetospora lemnae</name>
    <dbReference type="NCBI Taxonomy" id="3019891"/>
    <lineage>
        <taxon>Bacteria</taxon>
        <taxon>Bacillati</taxon>
        <taxon>Actinomycetota</taxon>
        <taxon>Actinomycetes</taxon>
        <taxon>Pseudonocardiales</taxon>
        <taxon>Pseudonocardiaceae</taxon>
        <taxon>Actinomycetospora</taxon>
    </lineage>
</organism>
<dbReference type="Gene3D" id="1.10.10.10">
    <property type="entry name" value="Winged helix-like DNA-binding domain superfamily/Winged helix DNA-binding domain"/>
    <property type="match status" value="1"/>
</dbReference>
<dbReference type="SUPFAM" id="SSF46785">
    <property type="entry name" value="Winged helix' DNA-binding domain"/>
    <property type="match status" value="1"/>
</dbReference>
<reference evidence="2 3" key="1">
    <citation type="submission" date="2023-02" db="EMBL/GenBank/DDBJ databases">
        <title>Genome sequencing required for Actinomycetospora new species description.</title>
        <authorList>
            <person name="Saimee Y."/>
            <person name="Duangmal K."/>
        </authorList>
    </citation>
    <scope>NUCLEOTIDE SEQUENCE [LARGE SCALE GENOMIC DNA]</scope>
    <source>
        <strain evidence="2 3">DW7H6</strain>
    </source>
</reference>
<dbReference type="Proteomes" id="UP001300763">
    <property type="component" value="Unassembled WGS sequence"/>
</dbReference>
<name>A0ABT5SYF6_9PSEU</name>
<evidence type="ECO:0000313" key="2">
    <source>
        <dbReference type="EMBL" id="MDD7967902.1"/>
    </source>
</evidence>
<dbReference type="EMBL" id="JAQZAO010000010">
    <property type="protein sequence ID" value="MDD7967902.1"/>
    <property type="molecule type" value="Genomic_DNA"/>
</dbReference>
<feature type="domain" description="HTH marR-type" evidence="1">
    <location>
        <begin position="18"/>
        <end position="66"/>
    </location>
</feature>
<gene>
    <name evidence="2" type="ORF">PGB27_21380</name>
</gene>
<evidence type="ECO:0000313" key="3">
    <source>
        <dbReference type="Proteomes" id="UP001300763"/>
    </source>
</evidence>
<comment type="caution">
    <text evidence="2">The sequence shown here is derived from an EMBL/GenBank/DDBJ whole genome shotgun (WGS) entry which is preliminary data.</text>
</comment>
<dbReference type="InterPro" id="IPR036388">
    <property type="entry name" value="WH-like_DNA-bd_sf"/>
</dbReference>
<keyword evidence="3" id="KW-1185">Reference proteome</keyword>
<sequence>MTSSSRGEVPSWTFLTNHGHVLVALARDPHRRLRDVALEVGITERSAQSIVADLEAAGYLRRVRVGRRNRYEVETARPLRHPAERDHQVGELLGLFTGDSDRPDAQDP</sequence>
<dbReference type="RefSeq" id="WP_274202436.1">
    <property type="nucleotide sequence ID" value="NZ_JAQZAO010000010.1"/>
</dbReference>
<dbReference type="InterPro" id="IPR000835">
    <property type="entry name" value="HTH_MarR-typ"/>
</dbReference>
<protein>
    <submittedName>
        <fullName evidence="2">AsnC family transcriptional regulator</fullName>
    </submittedName>
</protein>